<dbReference type="EMBL" id="RDRB01000004">
    <property type="protein sequence ID" value="ROU02466.1"/>
    <property type="molecule type" value="Genomic_DNA"/>
</dbReference>
<evidence type="ECO:0000313" key="3">
    <source>
        <dbReference type="EMBL" id="ROU02466.1"/>
    </source>
</evidence>
<dbReference type="Proteomes" id="UP000268016">
    <property type="component" value="Unassembled WGS sequence"/>
</dbReference>
<dbReference type="RefSeq" id="WP_123641986.1">
    <property type="nucleotide sequence ID" value="NZ_ML119084.1"/>
</dbReference>
<sequence>MTTDTDHFTLSRHLPLPPDRLWQVLTDARAREHWGAPTEGMVLSVEVTDLREGGLERHRCGPAEAPDFIVDTRWYRLDPPSLAVFTETLRFEGMTVGTSLVTYALTPQDGGTALDLAVSLSSFSGPEATADFRLGWEGGLANLDRYVAALATGAPA</sequence>
<accession>A0A3N2R544</accession>
<gene>
    <name evidence="3" type="ORF">EAT49_08990</name>
</gene>
<evidence type="ECO:0000259" key="2">
    <source>
        <dbReference type="Pfam" id="PF08327"/>
    </source>
</evidence>
<evidence type="ECO:0000313" key="4">
    <source>
        <dbReference type="Proteomes" id="UP000268016"/>
    </source>
</evidence>
<proteinExistence type="inferred from homology"/>
<dbReference type="InterPro" id="IPR023393">
    <property type="entry name" value="START-like_dom_sf"/>
</dbReference>
<organism evidence="3 4">
    <name type="scientific">Histidinibacterium lentulum</name>
    <dbReference type="NCBI Taxonomy" id="2480588"/>
    <lineage>
        <taxon>Bacteria</taxon>
        <taxon>Pseudomonadati</taxon>
        <taxon>Pseudomonadota</taxon>
        <taxon>Alphaproteobacteria</taxon>
        <taxon>Rhodobacterales</taxon>
        <taxon>Paracoccaceae</taxon>
        <taxon>Histidinibacterium</taxon>
    </lineage>
</organism>
<dbReference type="Gene3D" id="3.30.530.20">
    <property type="match status" value="1"/>
</dbReference>
<evidence type="ECO:0000256" key="1">
    <source>
        <dbReference type="ARBA" id="ARBA00006817"/>
    </source>
</evidence>
<comment type="similarity">
    <text evidence="1">Belongs to the AHA1 family.</text>
</comment>
<dbReference type="InterPro" id="IPR013538">
    <property type="entry name" value="ASHA1/2-like_C"/>
</dbReference>
<feature type="domain" description="Activator of Hsp90 ATPase homologue 1/2-like C-terminal" evidence="2">
    <location>
        <begin position="16"/>
        <end position="147"/>
    </location>
</feature>
<dbReference type="OrthoDB" id="9805228at2"/>
<protein>
    <recommendedName>
        <fullName evidence="2">Activator of Hsp90 ATPase homologue 1/2-like C-terminal domain-containing protein</fullName>
    </recommendedName>
</protein>
<dbReference type="Pfam" id="PF08327">
    <property type="entry name" value="AHSA1"/>
    <property type="match status" value="1"/>
</dbReference>
<comment type="caution">
    <text evidence="3">The sequence shown here is derived from an EMBL/GenBank/DDBJ whole genome shotgun (WGS) entry which is preliminary data.</text>
</comment>
<reference evidence="3 4" key="1">
    <citation type="submission" date="2018-10" db="EMBL/GenBank/DDBJ databases">
        <title>Histidinibacterium lentulum gen. nov., sp. nov., a marine bacterium from the culture broth of Picochlorum sp. 122.</title>
        <authorList>
            <person name="Wang G."/>
        </authorList>
    </citation>
    <scope>NUCLEOTIDE SEQUENCE [LARGE SCALE GENOMIC DNA]</scope>
    <source>
        <strain evidence="3 4">B17</strain>
    </source>
</reference>
<keyword evidence="4" id="KW-1185">Reference proteome</keyword>
<dbReference type="AlphaFoldDB" id="A0A3N2R544"/>
<name>A0A3N2R544_9RHOB</name>
<dbReference type="SUPFAM" id="SSF55961">
    <property type="entry name" value="Bet v1-like"/>
    <property type="match status" value="1"/>
</dbReference>